<feature type="region of interest" description="Disordered" evidence="5">
    <location>
        <begin position="529"/>
        <end position="557"/>
    </location>
</feature>
<dbReference type="InterPro" id="IPR019787">
    <property type="entry name" value="Znf_PHD-finger"/>
</dbReference>
<evidence type="ECO:0000313" key="8">
    <source>
        <dbReference type="Proteomes" id="UP001163823"/>
    </source>
</evidence>
<keyword evidence="8" id="KW-1185">Reference proteome</keyword>
<dbReference type="Pfam" id="PF00628">
    <property type="entry name" value="PHD"/>
    <property type="match status" value="1"/>
</dbReference>
<feature type="compositionally biased region" description="Polar residues" evidence="5">
    <location>
        <begin position="413"/>
        <end position="432"/>
    </location>
</feature>
<dbReference type="InterPro" id="IPR013083">
    <property type="entry name" value="Znf_RING/FYVE/PHD"/>
</dbReference>
<name>A0AAD7LNZ7_QUISA</name>
<reference evidence="7" key="1">
    <citation type="journal article" date="2023" name="Science">
        <title>Elucidation of the pathway for biosynthesis of saponin adjuvants from the soapbark tree.</title>
        <authorList>
            <person name="Reed J."/>
            <person name="Orme A."/>
            <person name="El-Demerdash A."/>
            <person name="Owen C."/>
            <person name="Martin L.B.B."/>
            <person name="Misra R.C."/>
            <person name="Kikuchi S."/>
            <person name="Rejzek M."/>
            <person name="Martin A.C."/>
            <person name="Harkess A."/>
            <person name="Leebens-Mack J."/>
            <person name="Louveau T."/>
            <person name="Stephenson M.J."/>
            <person name="Osbourn A."/>
        </authorList>
    </citation>
    <scope>NUCLEOTIDE SEQUENCE</scope>
    <source>
        <strain evidence="7">S10</strain>
    </source>
</reference>
<gene>
    <name evidence="7" type="ORF">O6P43_021229</name>
</gene>
<dbReference type="EMBL" id="JARAOO010000008">
    <property type="protein sequence ID" value="KAJ7960841.1"/>
    <property type="molecule type" value="Genomic_DNA"/>
</dbReference>
<keyword evidence="1" id="KW-0479">Metal-binding</keyword>
<dbReference type="SUPFAM" id="SSF57903">
    <property type="entry name" value="FYVE/PHD zinc finger"/>
    <property type="match status" value="1"/>
</dbReference>
<feature type="domain" description="PHD-type" evidence="6">
    <location>
        <begin position="347"/>
        <end position="399"/>
    </location>
</feature>
<evidence type="ECO:0000259" key="6">
    <source>
        <dbReference type="PROSITE" id="PS50016"/>
    </source>
</evidence>
<dbReference type="PROSITE" id="PS01359">
    <property type="entry name" value="ZF_PHD_1"/>
    <property type="match status" value="1"/>
</dbReference>
<dbReference type="InterPro" id="IPR019786">
    <property type="entry name" value="Zinc_finger_PHD-type_CS"/>
</dbReference>
<evidence type="ECO:0000256" key="4">
    <source>
        <dbReference type="PROSITE-ProRule" id="PRU00146"/>
    </source>
</evidence>
<feature type="compositionally biased region" description="Basic and acidic residues" evidence="5">
    <location>
        <begin position="531"/>
        <end position="540"/>
    </location>
</feature>
<dbReference type="AlphaFoldDB" id="A0AAD7LNZ7"/>
<dbReference type="Pfam" id="PF25073">
    <property type="entry name" value="DUF7797"/>
    <property type="match status" value="1"/>
</dbReference>
<dbReference type="InterPro" id="IPR001965">
    <property type="entry name" value="Znf_PHD"/>
</dbReference>
<evidence type="ECO:0000256" key="5">
    <source>
        <dbReference type="SAM" id="MobiDB-lite"/>
    </source>
</evidence>
<proteinExistence type="predicted"/>
<dbReference type="KEGG" id="qsa:O6P43_021229"/>
<evidence type="ECO:0000256" key="1">
    <source>
        <dbReference type="ARBA" id="ARBA00022723"/>
    </source>
</evidence>
<comment type="caution">
    <text evidence="7">The sequence shown here is derived from an EMBL/GenBank/DDBJ whole genome shotgun (WGS) entry which is preliminary data.</text>
</comment>
<evidence type="ECO:0000313" key="7">
    <source>
        <dbReference type="EMBL" id="KAJ7960841.1"/>
    </source>
</evidence>
<evidence type="ECO:0000256" key="3">
    <source>
        <dbReference type="ARBA" id="ARBA00022833"/>
    </source>
</evidence>
<dbReference type="Gene3D" id="3.30.40.10">
    <property type="entry name" value="Zinc/RING finger domain, C3HC4 (zinc finger)"/>
    <property type="match status" value="1"/>
</dbReference>
<feature type="region of interest" description="Disordered" evidence="5">
    <location>
        <begin position="412"/>
        <end position="434"/>
    </location>
</feature>
<keyword evidence="3" id="KW-0862">Zinc</keyword>
<sequence length="715" mass="77745">MMDAVTSIEAKEPSGKIQLDEIQENRSIENGGGEEFDGPCNKKAKIVAASSGDLKRVAEIVLVLSTMAKMRGGKKPTDVEVELMKEARAKLVELCQGLAPKDVVAGEAIGTVIEDLGLNGKIKEQKTGFRTPRLSIAERFSHSRRKMEESKKFSAHSGTYTSHSLQTSFTATGPSYSVPGMPSNNLGRDLSPAIPRVERPPFKADAGSNGSSFTLQVQANSSANQPLVNAPTWSIQAQSASLVRSGPENKVPNHSFIKVDGTGDQTLLPMAPPVARDQSFRPFITQTVSGNLPTMHQPKQGMNTVQPPPSLSNNHTEIAKVVHKLLQPKLPDRPMWTPPSRDYMSKALTCQVCELTVNEVDTVLLCDACDKGFHLKCLQTSVLRGIPRGEWHCIRCLTLSNGKPLAPKYGRVTRSSNTPPRLASNTGVVQSSSEKKVETLDPKVSQQKITANGISALQSPPLTGSMSHSYIDSASNTKFANTRELMGHTISPCTKHMDEKPFSGSDPNISTNTLVEASSSPFVGLLGENSESSKFEERSLASKSEPPLELSKTVSNKSDNLQFSDNFQVIDQEGLQNHAEVSLNKSHDSSLTNNNPKESCVRDNFDCTSRYARDEQNVSLANPDGDIGPNTESRQYPGFSSDDIHAVEWIGNAHRAVDEIKNFESCCVDGVTYKLQDHAFFPSNCGKLIPSKLQASKIPIHAAFFLAVVFVVNFQ</sequence>
<dbReference type="PANTHER" id="PTHR47527">
    <property type="entry name" value="RING/FYVE/PHD ZINC FINGER SUPERFAMILY PROTEIN"/>
    <property type="match status" value="1"/>
</dbReference>
<evidence type="ECO:0000256" key="2">
    <source>
        <dbReference type="ARBA" id="ARBA00022771"/>
    </source>
</evidence>
<dbReference type="SMART" id="SM00249">
    <property type="entry name" value="PHD"/>
    <property type="match status" value="1"/>
</dbReference>
<organism evidence="7 8">
    <name type="scientific">Quillaja saponaria</name>
    <name type="common">Soap bark tree</name>
    <dbReference type="NCBI Taxonomy" id="32244"/>
    <lineage>
        <taxon>Eukaryota</taxon>
        <taxon>Viridiplantae</taxon>
        <taxon>Streptophyta</taxon>
        <taxon>Embryophyta</taxon>
        <taxon>Tracheophyta</taxon>
        <taxon>Spermatophyta</taxon>
        <taxon>Magnoliopsida</taxon>
        <taxon>eudicotyledons</taxon>
        <taxon>Gunneridae</taxon>
        <taxon>Pentapetalae</taxon>
        <taxon>rosids</taxon>
        <taxon>fabids</taxon>
        <taxon>Fabales</taxon>
        <taxon>Quillajaceae</taxon>
        <taxon>Quillaja</taxon>
    </lineage>
</organism>
<accession>A0AAD7LNZ7</accession>
<dbReference type="PANTHER" id="PTHR47527:SF3">
    <property type="entry name" value="RING_FYVE_PHD ZINC FINGER SUPERFAMILY PROTEIN"/>
    <property type="match status" value="1"/>
</dbReference>
<keyword evidence="2 4" id="KW-0863">Zinc-finger</keyword>
<dbReference type="Proteomes" id="UP001163823">
    <property type="component" value="Chromosome 8"/>
</dbReference>
<dbReference type="GO" id="GO:0008270">
    <property type="term" value="F:zinc ion binding"/>
    <property type="evidence" value="ECO:0007669"/>
    <property type="project" value="UniProtKB-KW"/>
</dbReference>
<protein>
    <submittedName>
        <fullName evidence="7">PHD finger protein</fullName>
    </submittedName>
</protein>
<dbReference type="PROSITE" id="PS50016">
    <property type="entry name" value="ZF_PHD_2"/>
    <property type="match status" value="1"/>
</dbReference>
<dbReference type="InterPro" id="IPR011011">
    <property type="entry name" value="Znf_FYVE_PHD"/>
</dbReference>
<dbReference type="InterPro" id="IPR056699">
    <property type="entry name" value="DUF7797"/>
</dbReference>